<evidence type="ECO:0000313" key="1">
    <source>
        <dbReference type="EMBL" id="RZF59340.1"/>
    </source>
</evidence>
<evidence type="ECO:0000313" key="2">
    <source>
        <dbReference type="Proteomes" id="UP000292855"/>
    </source>
</evidence>
<proteinExistence type="predicted"/>
<organism evidence="1 2">
    <name type="scientific">Sphingobacterium corticibacterium</name>
    <dbReference type="NCBI Taxonomy" id="2484746"/>
    <lineage>
        <taxon>Bacteria</taxon>
        <taxon>Pseudomonadati</taxon>
        <taxon>Bacteroidota</taxon>
        <taxon>Sphingobacteriia</taxon>
        <taxon>Sphingobacteriales</taxon>
        <taxon>Sphingobacteriaceae</taxon>
        <taxon>Sphingobacterium</taxon>
    </lineage>
</organism>
<dbReference type="Proteomes" id="UP000292855">
    <property type="component" value="Unassembled WGS sequence"/>
</dbReference>
<dbReference type="EMBL" id="SGIT01000002">
    <property type="protein sequence ID" value="RZF59340.1"/>
    <property type="molecule type" value="Genomic_DNA"/>
</dbReference>
<protein>
    <submittedName>
        <fullName evidence="1">DUF4286 family protein</fullName>
    </submittedName>
</protein>
<dbReference type="InterPro" id="IPR025563">
    <property type="entry name" value="DUF4286"/>
</dbReference>
<accession>A0A4Q6XHB8</accession>
<reference evidence="1 2" key="1">
    <citation type="submission" date="2019-02" db="EMBL/GenBank/DDBJ databases">
        <authorList>
            <person name="Li Y."/>
        </authorList>
    </citation>
    <scope>NUCLEOTIDE SEQUENCE [LARGE SCALE GENOMIC DNA]</scope>
    <source>
        <strain evidence="1 2">30C10-4-7</strain>
    </source>
</reference>
<sequence>MCNLIFTRKALLFPNRLILIFHLLTAGRLITSYASRITHNLLSLRMILYNISIIIEDRSHDQVVNWLKSHLRTSTYEINFLKMLDSPHEGTTYCVQLLAADDTVIFKFQEDVVAEMQTYLTAHHPERAFIFESKMQYLSLE</sequence>
<name>A0A4Q6XHB8_9SPHI</name>
<comment type="caution">
    <text evidence="1">The sequence shown here is derived from an EMBL/GenBank/DDBJ whole genome shotgun (WGS) entry which is preliminary data.</text>
</comment>
<gene>
    <name evidence="1" type="ORF">EWE74_09150</name>
</gene>
<dbReference type="Pfam" id="PF14114">
    <property type="entry name" value="DUF4286"/>
    <property type="match status" value="1"/>
</dbReference>
<dbReference type="AlphaFoldDB" id="A0A4Q6XHB8"/>
<keyword evidence="2" id="KW-1185">Reference proteome</keyword>
<dbReference type="OrthoDB" id="1121837at2"/>